<accession>A0A835UIH6</accession>
<protein>
    <submittedName>
        <fullName evidence="2">Uncharacterized protein</fullName>
    </submittedName>
</protein>
<keyword evidence="1" id="KW-0472">Membrane</keyword>
<name>A0A835UIH6_VANPL</name>
<dbReference type="AlphaFoldDB" id="A0A835UIH6"/>
<evidence type="ECO:0000313" key="2">
    <source>
        <dbReference type="EMBL" id="KAG0460631.1"/>
    </source>
</evidence>
<keyword evidence="1" id="KW-0812">Transmembrane</keyword>
<dbReference type="Proteomes" id="UP000636800">
    <property type="component" value="Chromosome 11"/>
</dbReference>
<feature type="transmembrane region" description="Helical" evidence="1">
    <location>
        <begin position="6"/>
        <end position="24"/>
    </location>
</feature>
<reference evidence="2 3" key="1">
    <citation type="journal article" date="2020" name="Nat. Food">
        <title>A phased Vanilla planifolia genome enables genetic improvement of flavour and production.</title>
        <authorList>
            <person name="Hasing T."/>
            <person name="Tang H."/>
            <person name="Brym M."/>
            <person name="Khazi F."/>
            <person name="Huang T."/>
            <person name="Chambers A.H."/>
        </authorList>
    </citation>
    <scope>NUCLEOTIDE SEQUENCE [LARGE SCALE GENOMIC DNA]</scope>
    <source>
        <tissue evidence="2">Leaf</tissue>
    </source>
</reference>
<comment type="caution">
    <text evidence="2">The sequence shown here is derived from an EMBL/GenBank/DDBJ whole genome shotgun (WGS) entry which is preliminary data.</text>
</comment>
<organism evidence="2 3">
    <name type="scientific">Vanilla planifolia</name>
    <name type="common">Vanilla</name>
    <dbReference type="NCBI Taxonomy" id="51239"/>
    <lineage>
        <taxon>Eukaryota</taxon>
        <taxon>Viridiplantae</taxon>
        <taxon>Streptophyta</taxon>
        <taxon>Embryophyta</taxon>
        <taxon>Tracheophyta</taxon>
        <taxon>Spermatophyta</taxon>
        <taxon>Magnoliopsida</taxon>
        <taxon>Liliopsida</taxon>
        <taxon>Asparagales</taxon>
        <taxon>Orchidaceae</taxon>
        <taxon>Vanilloideae</taxon>
        <taxon>Vanilleae</taxon>
        <taxon>Vanilla</taxon>
    </lineage>
</organism>
<proteinExistence type="predicted"/>
<dbReference type="EMBL" id="JADCNL010000011">
    <property type="protein sequence ID" value="KAG0460631.1"/>
    <property type="molecule type" value="Genomic_DNA"/>
</dbReference>
<sequence>MAGTVLFWLCAFFLLIAPLVLVIYQVRHDCLHLPGGHVFGESLAIDDVISFSQILGKVHVVEIHLFDFMV</sequence>
<keyword evidence="1" id="KW-1133">Transmembrane helix</keyword>
<evidence type="ECO:0000256" key="1">
    <source>
        <dbReference type="SAM" id="Phobius"/>
    </source>
</evidence>
<keyword evidence="3" id="KW-1185">Reference proteome</keyword>
<evidence type="ECO:0000313" key="3">
    <source>
        <dbReference type="Proteomes" id="UP000636800"/>
    </source>
</evidence>
<gene>
    <name evidence="2" type="ORF">HPP92_020928</name>
</gene>